<evidence type="ECO:0000259" key="3">
    <source>
        <dbReference type="PROSITE" id="PS01031"/>
    </source>
</evidence>
<proteinExistence type="inferred from homology"/>
<sequence length="147" mass="17249">MKSVKRYSDLSVLESMRREMDHFFDDLAPFSWKRGNGGKEIWAPNSDMSETENEYLVKIDLPGLSKDDIEVNYKDHRLTIAGERKLEKEEDEKNMIRKERYFGTFVRAYTLPEAIKEDRIKATFKDGVLTIEVPKTEVKKPTKIQID</sequence>
<organism evidence="4 5">
    <name type="scientific">Fodinibius halophilus</name>
    <dbReference type="NCBI Taxonomy" id="1736908"/>
    <lineage>
        <taxon>Bacteria</taxon>
        <taxon>Pseudomonadati</taxon>
        <taxon>Balneolota</taxon>
        <taxon>Balneolia</taxon>
        <taxon>Balneolales</taxon>
        <taxon>Balneolaceae</taxon>
        <taxon>Fodinibius</taxon>
    </lineage>
</organism>
<evidence type="ECO:0000256" key="1">
    <source>
        <dbReference type="PROSITE-ProRule" id="PRU00285"/>
    </source>
</evidence>
<dbReference type="Proteomes" id="UP000479132">
    <property type="component" value="Unassembled WGS sequence"/>
</dbReference>
<dbReference type="PANTHER" id="PTHR11527">
    <property type="entry name" value="HEAT-SHOCK PROTEIN 20 FAMILY MEMBER"/>
    <property type="match status" value="1"/>
</dbReference>
<dbReference type="SUPFAM" id="SSF49764">
    <property type="entry name" value="HSP20-like chaperones"/>
    <property type="match status" value="1"/>
</dbReference>
<dbReference type="InterPro" id="IPR008978">
    <property type="entry name" value="HSP20-like_chaperone"/>
</dbReference>
<dbReference type="RefSeq" id="WP_165271040.1">
    <property type="nucleotide sequence ID" value="NZ_JAALLS010000026.1"/>
</dbReference>
<evidence type="ECO:0000313" key="5">
    <source>
        <dbReference type="Proteomes" id="UP000479132"/>
    </source>
</evidence>
<dbReference type="AlphaFoldDB" id="A0A6M1TCX4"/>
<gene>
    <name evidence="4" type="ORF">G3569_15995</name>
</gene>
<dbReference type="Pfam" id="PF00011">
    <property type="entry name" value="HSP20"/>
    <property type="match status" value="1"/>
</dbReference>
<evidence type="ECO:0000256" key="2">
    <source>
        <dbReference type="RuleBase" id="RU003616"/>
    </source>
</evidence>
<feature type="domain" description="SHSP" evidence="3">
    <location>
        <begin position="36"/>
        <end position="147"/>
    </location>
</feature>
<name>A0A6M1TCX4_9BACT</name>
<dbReference type="InterPro" id="IPR031107">
    <property type="entry name" value="Small_HSP"/>
</dbReference>
<comment type="similarity">
    <text evidence="1 2">Belongs to the small heat shock protein (HSP20) family.</text>
</comment>
<dbReference type="InterPro" id="IPR002068">
    <property type="entry name" value="A-crystallin/Hsp20_dom"/>
</dbReference>
<protein>
    <submittedName>
        <fullName evidence="4">Hsp20/alpha crystallin family protein</fullName>
    </submittedName>
</protein>
<dbReference type="Gene3D" id="2.60.40.790">
    <property type="match status" value="1"/>
</dbReference>
<keyword evidence="5" id="KW-1185">Reference proteome</keyword>
<dbReference type="EMBL" id="JAALLS010000026">
    <property type="protein sequence ID" value="NGP89861.1"/>
    <property type="molecule type" value="Genomic_DNA"/>
</dbReference>
<reference evidence="4 5" key="1">
    <citation type="submission" date="2020-02" db="EMBL/GenBank/DDBJ databases">
        <title>Aliifodinibius halophilus 2W32, complete genome.</title>
        <authorList>
            <person name="Li Y."/>
            <person name="Wu S."/>
        </authorList>
    </citation>
    <scope>NUCLEOTIDE SEQUENCE [LARGE SCALE GENOMIC DNA]</scope>
    <source>
        <strain evidence="4 5">2W32</strain>
    </source>
</reference>
<dbReference type="PROSITE" id="PS01031">
    <property type="entry name" value="SHSP"/>
    <property type="match status" value="1"/>
</dbReference>
<dbReference type="CDD" id="cd06464">
    <property type="entry name" value="ACD_sHsps-like"/>
    <property type="match status" value="1"/>
</dbReference>
<evidence type="ECO:0000313" key="4">
    <source>
        <dbReference type="EMBL" id="NGP89861.1"/>
    </source>
</evidence>
<accession>A0A6M1TCX4</accession>
<comment type="caution">
    <text evidence="4">The sequence shown here is derived from an EMBL/GenBank/DDBJ whole genome shotgun (WGS) entry which is preliminary data.</text>
</comment>